<keyword evidence="1" id="KW-1133">Transmembrane helix</keyword>
<evidence type="ECO:0000256" key="1">
    <source>
        <dbReference type="SAM" id="Phobius"/>
    </source>
</evidence>
<sequence>MLISRNQLRIASNGAELDVDHINNYFLGALNFSSDNVTYSPLHVLTATSFTPRLLTLNQSSAVLMEYQIGKKILYVPLWLFNVNITAFIIKGTCLSKTKLKNLKTKTFLQFELSMDISGYQ</sequence>
<evidence type="ECO:0000313" key="3">
    <source>
        <dbReference type="Proteomes" id="UP000092460"/>
    </source>
</evidence>
<accession>A0A1B0B0M9</accession>
<keyword evidence="3" id="KW-1185">Reference proteome</keyword>
<reference evidence="3" key="1">
    <citation type="submission" date="2015-01" db="EMBL/GenBank/DDBJ databases">
        <authorList>
            <person name="Aksoy S."/>
            <person name="Warren W."/>
            <person name="Wilson R.K."/>
        </authorList>
    </citation>
    <scope>NUCLEOTIDE SEQUENCE [LARGE SCALE GENOMIC DNA]</scope>
    <source>
        <strain evidence="3">IAEA</strain>
    </source>
</reference>
<dbReference type="AlphaFoldDB" id="A0A1B0B0M9"/>
<feature type="transmembrane region" description="Helical" evidence="1">
    <location>
        <begin position="73"/>
        <end position="90"/>
    </location>
</feature>
<name>A0A1B0B0M9_9MUSC</name>
<dbReference type="EMBL" id="JXJN01006780">
    <property type="status" value="NOT_ANNOTATED_CDS"/>
    <property type="molecule type" value="Genomic_DNA"/>
</dbReference>
<organism evidence="2 3">
    <name type="scientific">Glossina palpalis gambiensis</name>
    <dbReference type="NCBI Taxonomy" id="67801"/>
    <lineage>
        <taxon>Eukaryota</taxon>
        <taxon>Metazoa</taxon>
        <taxon>Ecdysozoa</taxon>
        <taxon>Arthropoda</taxon>
        <taxon>Hexapoda</taxon>
        <taxon>Insecta</taxon>
        <taxon>Pterygota</taxon>
        <taxon>Neoptera</taxon>
        <taxon>Endopterygota</taxon>
        <taxon>Diptera</taxon>
        <taxon>Brachycera</taxon>
        <taxon>Muscomorpha</taxon>
        <taxon>Hippoboscoidea</taxon>
        <taxon>Glossinidae</taxon>
        <taxon>Glossina</taxon>
    </lineage>
</organism>
<dbReference type="Proteomes" id="UP000092460">
    <property type="component" value="Unassembled WGS sequence"/>
</dbReference>
<reference evidence="2" key="2">
    <citation type="submission" date="2020-05" db="UniProtKB">
        <authorList>
            <consortium name="EnsemblMetazoa"/>
        </authorList>
    </citation>
    <scope>IDENTIFICATION</scope>
    <source>
        <strain evidence="2">IAEA</strain>
    </source>
</reference>
<keyword evidence="1" id="KW-0812">Transmembrane</keyword>
<proteinExistence type="predicted"/>
<dbReference type="VEuPathDB" id="VectorBase:GPPI014910"/>
<keyword evidence="1" id="KW-0472">Membrane</keyword>
<dbReference type="EnsemblMetazoa" id="GPPI014910-RA">
    <property type="protein sequence ID" value="GPPI014910-PA"/>
    <property type="gene ID" value="GPPI014910"/>
</dbReference>
<evidence type="ECO:0000313" key="2">
    <source>
        <dbReference type="EnsemblMetazoa" id="GPPI014910-PA"/>
    </source>
</evidence>
<protein>
    <submittedName>
        <fullName evidence="2">Uncharacterized protein</fullName>
    </submittedName>
</protein>